<dbReference type="InterPro" id="IPR011014">
    <property type="entry name" value="MscS_channel_TM-2"/>
</dbReference>
<keyword evidence="3" id="KW-1003">Cell membrane</keyword>
<evidence type="ECO:0000256" key="3">
    <source>
        <dbReference type="ARBA" id="ARBA00022475"/>
    </source>
</evidence>
<comment type="similarity">
    <text evidence="2">Belongs to the MscS (TC 1.A.23) family.</text>
</comment>
<dbReference type="PROSITE" id="PS01246">
    <property type="entry name" value="UPF0003"/>
    <property type="match status" value="1"/>
</dbReference>
<feature type="transmembrane region" description="Helical" evidence="10">
    <location>
        <begin position="744"/>
        <end position="762"/>
    </location>
</feature>
<dbReference type="Proteomes" id="UP000276587">
    <property type="component" value="Unassembled WGS sequence"/>
</dbReference>
<dbReference type="GO" id="GO:0009992">
    <property type="term" value="P:intracellular water homeostasis"/>
    <property type="evidence" value="ECO:0007669"/>
    <property type="project" value="TreeGrafter"/>
</dbReference>
<keyword evidence="6 10" id="KW-1133">Transmembrane helix</keyword>
<organism evidence="16 17">
    <name type="scientific">Pseudomonas marginalis pv. marginalis</name>
    <dbReference type="NCBI Taxonomy" id="97473"/>
    <lineage>
        <taxon>Bacteria</taxon>
        <taxon>Pseudomonadati</taxon>
        <taxon>Pseudomonadota</taxon>
        <taxon>Gammaproteobacteria</taxon>
        <taxon>Pseudomonadales</taxon>
        <taxon>Pseudomonadaceae</taxon>
        <taxon>Pseudomonas</taxon>
    </lineage>
</organism>
<dbReference type="NCBIfam" id="NF008438">
    <property type="entry name" value="PRK11281.1"/>
    <property type="match status" value="1"/>
</dbReference>
<feature type="transmembrane region" description="Helical" evidence="10">
    <location>
        <begin position="996"/>
        <end position="1017"/>
    </location>
</feature>
<protein>
    <submittedName>
        <fullName evidence="16">Uncharacterized protein</fullName>
    </submittedName>
</protein>
<keyword evidence="4 10" id="KW-0812">Transmembrane</keyword>
<feature type="transmembrane region" description="Helical" evidence="10">
    <location>
        <begin position="844"/>
        <end position="863"/>
    </location>
</feature>
<dbReference type="PANTHER" id="PTHR30347:SF1">
    <property type="entry name" value="MECHANOSENSITIVE CHANNEL MSCK"/>
    <property type="match status" value="1"/>
</dbReference>
<dbReference type="InterPro" id="IPR006686">
    <property type="entry name" value="MscS_channel_CS"/>
</dbReference>
<proteinExistence type="inferred from homology"/>
<dbReference type="GO" id="GO:0005886">
    <property type="term" value="C:plasma membrane"/>
    <property type="evidence" value="ECO:0007669"/>
    <property type="project" value="UniProtKB-SubCell"/>
</dbReference>
<dbReference type="SUPFAM" id="SSF82861">
    <property type="entry name" value="Mechanosensitive channel protein MscS (YggB), transmembrane region"/>
    <property type="match status" value="1"/>
</dbReference>
<feature type="domain" description="Mechanosensitive ion channel inner membrane" evidence="12">
    <location>
        <begin position="623"/>
        <end position="941"/>
    </location>
</feature>
<dbReference type="Pfam" id="PF12794">
    <property type="entry name" value="MscS_TM"/>
    <property type="match status" value="1"/>
</dbReference>
<feature type="transmembrane region" description="Helical" evidence="10">
    <location>
        <begin position="954"/>
        <end position="975"/>
    </location>
</feature>
<evidence type="ECO:0000256" key="1">
    <source>
        <dbReference type="ARBA" id="ARBA00004651"/>
    </source>
</evidence>
<comment type="subcellular location">
    <subcellularLocation>
        <location evidence="1">Cell membrane</location>
        <topology evidence="1">Multi-pass membrane protein</topology>
    </subcellularLocation>
</comment>
<feature type="domain" description="Mechanosensitive ion channel MscS porin" evidence="13">
    <location>
        <begin position="169"/>
        <end position="402"/>
    </location>
</feature>
<dbReference type="SUPFAM" id="SSF50182">
    <property type="entry name" value="Sm-like ribonucleoproteins"/>
    <property type="match status" value="1"/>
</dbReference>
<dbReference type="EMBL" id="RBQF01000034">
    <property type="protein sequence ID" value="RMP14458.1"/>
    <property type="molecule type" value="Genomic_DNA"/>
</dbReference>
<dbReference type="SUPFAM" id="SSF82689">
    <property type="entry name" value="Mechanosensitive channel protein MscS (YggB), C-terminal domain"/>
    <property type="match status" value="1"/>
</dbReference>
<evidence type="ECO:0000259" key="13">
    <source>
        <dbReference type="Pfam" id="PF12795"/>
    </source>
</evidence>
<dbReference type="AlphaFoldDB" id="A0A3M4B5M8"/>
<feature type="coiled-coil region" evidence="8">
    <location>
        <begin position="353"/>
        <end position="383"/>
    </location>
</feature>
<evidence type="ECO:0000256" key="5">
    <source>
        <dbReference type="ARBA" id="ARBA00022729"/>
    </source>
</evidence>
<dbReference type="InterPro" id="IPR049142">
    <property type="entry name" value="MS_channel_1st"/>
</dbReference>
<feature type="transmembrane region" description="Helical" evidence="10">
    <location>
        <begin position="668"/>
        <end position="690"/>
    </location>
</feature>
<evidence type="ECO:0000256" key="6">
    <source>
        <dbReference type="ARBA" id="ARBA00022989"/>
    </source>
</evidence>
<evidence type="ECO:0000256" key="4">
    <source>
        <dbReference type="ARBA" id="ARBA00022692"/>
    </source>
</evidence>
<feature type="transmembrane region" description="Helical" evidence="10">
    <location>
        <begin position="1029"/>
        <end position="1057"/>
    </location>
</feature>
<keyword evidence="5" id="KW-0732">Signal</keyword>
<dbReference type="Gene3D" id="2.30.30.60">
    <property type="match status" value="1"/>
</dbReference>
<evidence type="ECO:0000259" key="12">
    <source>
        <dbReference type="Pfam" id="PF12794"/>
    </source>
</evidence>
<dbReference type="InterPro" id="IPR052702">
    <property type="entry name" value="MscS-like_channel"/>
</dbReference>
<keyword evidence="17" id="KW-1185">Reference proteome</keyword>
<keyword evidence="7 10" id="KW-0472">Membrane</keyword>
<feature type="domain" description="Mechanosensitive ion channel MscS" evidence="11">
    <location>
        <begin position="1045"/>
        <end position="1110"/>
    </location>
</feature>
<keyword evidence="8" id="KW-0175">Coiled coil</keyword>
<feature type="transmembrane region" description="Helical" evidence="10">
    <location>
        <begin position="702"/>
        <end position="723"/>
    </location>
</feature>
<sequence>MCDRPRTQPAGPRQTVQPGTATRFGFTLLRRLRARRRRPAGRCFRPVRAEAGRHRPGHAAEPLHHPESGGSASRRRPGGVEQHHLDRRGHGREQDWQSRRQIPRRKSPGPRTLPLNCGATTPPILHLARPVSMPTLRTFLATALLGLTLCIGTVHAADPPSADAIQQTLDKLPDRKLPDADMKALQTILQQTLTYLGNKQDYEQRLVDLKRQLEDAPRQTVENQRELTRLKATKIIPVAQRYASLPVPQLEQLLVQRSTQQGDLQKELADANSLSIAAQTRPERAQTEISSSQTRIQQINSILKAGKDNGKSLSGDQRNQLNAELAALNALIPLRRQELAGNSQLQDLGNSQHDLVMEKTARLEQEIQDLQTLINQKRLAQSQQTVTQQSIEAQKAGGSSLLATESAANLKLSDYLLKSTDRLNDLTQKNLQTKQQLDTVTQSDSALDEQINVLKGSLLLSKILYKQKQALPRLTVDRDLADDIANIRLYQFEVNQQRELISSPSAYVDNLLANQSPEDVTPQLRRTLLELAITRSDLLERLSRELSALLNESITLQLNQKQLLSTATTLRATLDEQMFWIPSNKPLDTEWLETVPAHLSKQVTTLPWASSVSELYDGLTQRPLLFLPLLLLIGALLWRRKALYQRLNKVHLDIGHFKRDSQWHTPQAILINILLAMPVSLGLALCGYALQIDARGQNANLGAALLQIAQAWLVFYTAYRILAPGGVAELHFRWEKPQVEFLQGWVRKLGLVVLALVAVVAIAEHQPAALADDVLGIGVVLTCYALMAWLLGRLLLHSPTHEKASLFRKAVGLLFTALPVALFIAVCFGYYYTALKLSDRLINTLYLLMFWLVIEATFVRGLGVAARRLAYARALAKRQAAKEAGDGEAVIEEPTLDIEQVNEQSMRLIRLALLGGFIAALYWVWSDLISVFSYLDNVTLYEYTSGTGANISMVPISIGDLLGALIIIGITFALARNLPGLLEVLVLSKLELAQGSAYATTTLLSYVIAGVGFVSTLSTLGVSWDKLQWLVAALSVGLGFGMQEIFANFISGIMILFERPVRIGDTITIGNLSGTVSKIRIRATTITDFDRKDIIVPNKTFITGQLINWSLTDTITRVTLKLGVDYGSDLDLVKELLLKAARENPRVLKEPEPHVYFLNFGESTLDHELRMHVRDLGDRNPVLDEVNRYINREFKKQHINISFRQMEVYLKNMHGQEYKLVPVEDDRKTIAAPAPEQDAPEPPASKVDDAPEPPPSKLD</sequence>
<evidence type="ECO:0000256" key="10">
    <source>
        <dbReference type="SAM" id="Phobius"/>
    </source>
</evidence>
<dbReference type="FunFam" id="1.10.287.1260:FF:000002">
    <property type="entry name" value="Potassium efflux system KefA"/>
    <property type="match status" value="1"/>
</dbReference>
<feature type="region of interest" description="Disordered" evidence="9">
    <location>
        <begin position="1224"/>
        <end position="1259"/>
    </location>
</feature>
<feature type="transmembrane region" description="Helical" evidence="10">
    <location>
        <begin position="623"/>
        <end position="639"/>
    </location>
</feature>
<dbReference type="InterPro" id="IPR024393">
    <property type="entry name" value="MscS_porin"/>
</dbReference>
<evidence type="ECO:0000256" key="9">
    <source>
        <dbReference type="SAM" id="MobiDB-lite"/>
    </source>
</evidence>
<evidence type="ECO:0000313" key="16">
    <source>
        <dbReference type="EMBL" id="RMP14458.1"/>
    </source>
</evidence>
<dbReference type="InterPro" id="IPR025692">
    <property type="entry name" value="MscS_IM_dom1"/>
</dbReference>
<evidence type="ECO:0000313" key="17">
    <source>
        <dbReference type="Proteomes" id="UP000276587"/>
    </source>
</evidence>
<dbReference type="InterPro" id="IPR049278">
    <property type="entry name" value="MS_channel_C"/>
</dbReference>
<evidence type="ECO:0000256" key="7">
    <source>
        <dbReference type="ARBA" id="ARBA00023136"/>
    </source>
</evidence>
<feature type="transmembrane region" description="Helical" evidence="10">
    <location>
        <begin position="811"/>
        <end position="832"/>
    </location>
</feature>
<dbReference type="InterPro" id="IPR011066">
    <property type="entry name" value="MscS_channel_C_sf"/>
</dbReference>
<dbReference type="Pfam" id="PF21082">
    <property type="entry name" value="MS_channel_3rd"/>
    <property type="match status" value="1"/>
</dbReference>
<dbReference type="Pfam" id="PF00924">
    <property type="entry name" value="MS_channel_2nd"/>
    <property type="match status" value="1"/>
</dbReference>
<dbReference type="InterPro" id="IPR023408">
    <property type="entry name" value="MscS_beta-dom_sf"/>
</dbReference>
<evidence type="ECO:0000259" key="11">
    <source>
        <dbReference type="Pfam" id="PF00924"/>
    </source>
</evidence>
<evidence type="ECO:0000256" key="8">
    <source>
        <dbReference type="SAM" id="Coils"/>
    </source>
</evidence>
<evidence type="ECO:0000256" key="2">
    <source>
        <dbReference type="ARBA" id="ARBA00008017"/>
    </source>
</evidence>
<feature type="region of interest" description="Disordered" evidence="9">
    <location>
        <begin position="37"/>
        <end position="117"/>
    </location>
</feature>
<feature type="domain" description="Mechanosensitive ion channel MscS C-terminal" evidence="14">
    <location>
        <begin position="1118"/>
        <end position="1201"/>
    </location>
</feature>
<dbReference type="Gene3D" id="1.10.287.1260">
    <property type="match status" value="1"/>
</dbReference>
<feature type="domain" description="Mechanosensitive ion channel transmembrane helices 2/3" evidence="15">
    <location>
        <begin position="1002"/>
        <end position="1043"/>
    </location>
</feature>
<dbReference type="InterPro" id="IPR006685">
    <property type="entry name" value="MscS_channel_2nd"/>
</dbReference>
<evidence type="ECO:0000259" key="15">
    <source>
        <dbReference type="Pfam" id="PF21088"/>
    </source>
</evidence>
<dbReference type="Pfam" id="PF12795">
    <property type="entry name" value="MscS_porin"/>
    <property type="match status" value="1"/>
</dbReference>
<dbReference type="InterPro" id="IPR010920">
    <property type="entry name" value="LSM_dom_sf"/>
</dbReference>
<dbReference type="GO" id="GO:0008381">
    <property type="term" value="F:mechanosensitive monoatomic ion channel activity"/>
    <property type="evidence" value="ECO:0007669"/>
    <property type="project" value="UniProtKB-ARBA"/>
</dbReference>
<dbReference type="Pfam" id="PF21088">
    <property type="entry name" value="MS_channel_1st"/>
    <property type="match status" value="1"/>
</dbReference>
<dbReference type="Gene3D" id="3.30.70.100">
    <property type="match status" value="1"/>
</dbReference>
<gene>
    <name evidence="16" type="ORF">ALQ29_05481</name>
</gene>
<dbReference type="FunFam" id="2.30.30.60:FF:000001">
    <property type="entry name" value="MscS Mechanosensitive ion channel"/>
    <property type="match status" value="1"/>
</dbReference>
<feature type="transmembrane region" description="Helical" evidence="10">
    <location>
        <begin position="911"/>
        <end position="934"/>
    </location>
</feature>
<comment type="caution">
    <text evidence="16">The sequence shown here is derived from an EMBL/GenBank/DDBJ whole genome shotgun (WGS) entry which is preliminary data.</text>
</comment>
<name>A0A3M4B5M8_PSEMA</name>
<feature type="region of interest" description="Disordered" evidence="9">
    <location>
        <begin position="1"/>
        <end position="24"/>
    </location>
</feature>
<dbReference type="PANTHER" id="PTHR30347">
    <property type="entry name" value="POTASSIUM CHANNEL RELATED"/>
    <property type="match status" value="1"/>
</dbReference>
<feature type="transmembrane region" description="Helical" evidence="10">
    <location>
        <begin position="774"/>
        <end position="791"/>
    </location>
</feature>
<evidence type="ECO:0000259" key="14">
    <source>
        <dbReference type="Pfam" id="PF21082"/>
    </source>
</evidence>
<reference evidence="16 17" key="1">
    <citation type="submission" date="2018-08" db="EMBL/GenBank/DDBJ databases">
        <title>Recombination of ecologically and evolutionarily significant loci maintains genetic cohesion in the Pseudomonas syringae species complex.</title>
        <authorList>
            <person name="Dillon M."/>
            <person name="Thakur S."/>
            <person name="Almeida R.N.D."/>
            <person name="Weir B.S."/>
            <person name="Guttman D.S."/>
        </authorList>
    </citation>
    <scope>NUCLEOTIDE SEQUENCE [LARGE SCALE GENOMIC DNA]</scope>
    <source>
        <strain evidence="16 17">ICMP 3555</strain>
    </source>
</reference>
<accession>A0A3M4B5M8</accession>